<comment type="caution">
    <text evidence="3">The sequence shown here is derived from an EMBL/GenBank/DDBJ whole genome shotgun (WGS) entry which is preliminary data.</text>
</comment>
<evidence type="ECO:0000256" key="2">
    <source>
        <dbReference type="SAM" id="MobiDB-lite"/>
    </source>
</evidence>
<feature type="coiled-coil region" evidence="1">
    <location>
        <begin position="317"/>
        <end position="351"/>
    </location>
</feature>
<feature type="region of interest" description="Disordered" evidence="2">
    <location>
        <begin position="56"/>
        <end position="82"/>
    </location>
</feature>
<dbReference type="AlphaFoldDB" id="A0A9Q1CK22"/>
<proteinExistence type="predicted"/>
<protein>
    <submittedName>
        <fullName evidence="3">Uncharacterized protein</fullName>
    </submittedName>
</protein>
<dbReference type="OrthoDB" id="10636809at2759"/>
<gene>
    <name evidence="3" type="ORF">HOLleu_05040</name>
</gene>
<dbReference type="EMBL" id="JAIZAY010000002">
    <property type="protein sequence ID" value="KAJ8046386.1"/>
    <property type="molecule type" value="Genomic_DNA"/>
</dbReference>
<evidence type="ECO:0000313" key="3">
    <source>
        <dbReference type="EMBL" id="KAJ8046386.1"/>
    </source>
</evidence>
<name>A0A9Q1CK22_HOLLE</name>
<sequence>MEFELTDINWSDVQPELQKVDSEPFSHFANGDDADFSTKQTGNMCTDSPLLVPKKMKKKFRRRPRKHKPGNRKRKSHKLRNRNRLTARRQIIPRSSLGAPFLCNDMLMAKDGFVFDTCSGRIEFKPDIVWGHSENPPVCDQRGRQSPQNPCHSRYVPISPDHKQQSLDLDCNENVPVMNMEDEMCIDLNNNEGIPSPIQDSAHVCPTSPINLGSPDTDLFGFNLDLKDEQDISLYFDDEKDFQFHLQNFEEDTDRYLRNSLMELSRENLEAEYHSTMRRLRSLQSHESNVELEDESSQELKDFSSPLESTVHFTDQLKQLSQLATSVTNHLEKLQQENNHLREENYQLQIALGNRET</sequence>
<dbReference type="Proteomes" id="UP001152320">
    <property type="component" value="Chromosome 2"/>
</dbReference>
<keyword evidence="1" id="KW-0175">Coiled coil</keyword>
<organism evidence="3 4">
    <name type="scientific">Holothuria leucospilota</name>
    <name type="common">Black long sea cucumber</name>
    <name type="synonym">Mertensiothuria leucospilota</name>
    <dbReference type="NCBI Taxonomy" id="206669"/>
    <lineage>
        <taxon>Eukaryota</taxon>
        <taxon>Metazoa</taxon>
        <taxon>Echinodermata</taxon>
        <taxon>Eleutherozoa</taxon>
        <taxon>Echinozoa</taxon>
        <taxon>Holothuroidea</taxon>
        <taxon>Aspidochirotacea</taxon>
        <taxon>Aspidochirotida</taxon>
        <taxon>Holothuriidae</taxon>
        <taxon>Holothuria</taxon>
    </lineage>
</organism>
<evidence type="ECO:0000256" key="1">
    <source>
        <dbReference type="SAM" id="Coils"/>
    </source>
</evidence>
<accession>A0A9Q1CK22</accession>
<reference evidence="3" key="1">
    <citation type="submission" date="2021-10" db="EMBL/GenBank/DDBJ databases">
        <title>Tropical sea cucumber genome reveals ecological adaptation and Cuvierian tubules defense mechanism.</title>
        <authorList>
            <person name="Chen T."/>
        </authorList>
    </citation>
    <scope>NUCLEOTIDE SEQUENCE</scope>
    <source>
        <strain evidence="3">Nanhai2018</strain>
        <tissue evidence="3">Muscle</tissue>
    </source>
</reference>
<evidence type="ECO:0000313" key="4">
    <source>
        <dbReference type="Proteomes" id="UP001152320"/>
    </source>
</evidence>
<keyword evidence="4" id="KW-1185">Reference proteome</keyword>